<dbReference type="AlphaFoldDB" id="A0A0N7LNJ8"/>
<feature type="chain" id="PRO_5006015435" description="Secreted protein" evidence="1">
    <location>
        <begin position="31"/>
        <end position="161"/>
    </location>
</feature>
<protein>
    <recommendedName>
        <fullName evidence="4">Secreted protein</fullName>
    </recommendedName>
</protein>
<dbReference type="Proteomes" id="UP000050786">
    <property type="component" value="Unassembled WGS sequence"/>
</dbReference>
<sequence>MSYTTGKLPSFLKNSLSVFLLYLSASTTQALGTDCPENPKPSGSVTFTGETRSLVIGFRQGQGVLSLEEGQEFPFSVRGFKFGETGTRDGTISGNVYGLQSPDDFPGVYQGVVSGFLAIAGKSDIVLVNSKCVTIVARVSAVGMNMSLEADQAVIIKFTDH</sequence>
<name>A0A0N7LNJ8_9RHOB</name>
<dbReference type="EMBL" id="CYPS01000023">
    <property type="protein sequence ID" value="CUH42620.1"/>
    <property type="molecule type" value="Genomic_DNA"/>
</dbReference>
<keyword evidence="1" id="KW-0732">Signal</keyword>
<proteinExistence type="predicted"/>
<evidence type="ECO:0008006" key="4">
    <source>
        <dbReference type="Google" id="ProtNLM"/>
    </source>
</evidence>
<evidence type="ECO:0000256" key="1">
    <source>
        <dbReference type="SAM" id="SignalP"/>
    </source>
</evidence>
<dbReference type="RefSeq" id="WP_058272693.1">
    <property type="nucleotide sequence ID" value="NZ_CYPS01000023.1"/>
</dbReference>
<gene>
    <name evidence="2" type="ORF">RUM4293_01508</name>
</gene>
<evidence type="ECO:0000313" key="3">
    <source>
        <dbReference type="Proteomes" id="UP000050786"/>
    </source>
</evidence>
<reference evidence="3" key="1">
    <citation type="submission" date="2015-09" db="EMBL/GenBank/DDBJ databases">
        <authorList>
            <person name="Rodrigo-Torres L."/>
            <person name="Arahal D.R."/>
        </authorList>
    </citation>
    <scope>NUCLEOTIDE SEQUENCE [LARGE SCALE GENOMIC DNA]</scope>
    <source>
        <strain evidence="3">CECT 4293</strain>
    </source>
</reference>
<organism evidence="2 3">
    <name type="scientific">Ruegeria atlantica</name>
    <dbReference type="NCBI Taxonomy" id="81569"/>
    <lineage>
        <taxon>Bacteria</taxon>
        <taxon>Pseudomonadati</taxon>
        <taxon>Pseudomonadota</taxon>
        <taxon>Alphaproteobacteria</taxon>
        <taxon>Rhodobacterales</taxon>
        <taxon>Roseobacteraceae</taxon>
        <taxon>Ruegeria</taxon>
    </lineage>
</organism>
<evidence type="ECO:0000313" key="2">
    <source>
        <dbReference type="EMBL" id="CUH42620.1"/>
    </source>
</evidence>
<keyword evidence="3" id="KW-1185">Reference proteome</keyword>
<feature type="signal peptide" evidence="1">
    <location>
        <begin position="1"/>
        <end position="30"/>
    </location>
</feature>
<accession>A0A0N7LNJ8</accession>